<evidence type="ECO:0000256" key="4">
    <source>
        <dbReference type="ARBA" id="ARBA00022837"/>
    </source>
</evidence>
<dbReference type="InterPro" id="IPR050738">
    <property type="entry name" value="Sulfatase"/>
</dbReference>
<keyword evidence="9" id="KW-1185">Reference proteome</keyword>
<comment type="similarity">
    <text evidence="1">Belongs to the sulfatase family.</text>
</comment>
<dbReference type="PANTHER" id="PTHR42693:SF33">
    <property type="entry name" value="ARYLSULFATASE"/>
    <property type="match status" value="1"/>
</dbReference>
<proteinExistence type="inferred from homology"/>
<keyword evidence="2" id="KW-0479">Metal-binding</keyword>
<reference evidence="8 9" key="1">
    <citation type="journal article" date="2023" name="Nat. Commun.">
        <title>Origin of minicircular mitochondrial genomes in red algae.</title>
        <authorList>
            <person name="Lee Y."/>
            <person name="Cho C.H."/>
            <person name="Lee Y.M."/>
            <person name="Park S.I."/>
            <person name="Yang J.H."/>
            <person name="West J.A."/>
            <person name="Bhattacharya D."/>
            <person name="Yoon H.S."/>
        </authorList>
    </citation>
    <scope>NUCLEOTIDE SEQUENCE [LARGE SCALE GENOMIC DNA]</scope>
    <source>
        <strain evidence="8 9">CCMP1338</strain>
        <tissue evidence="8">Whole cell</tissue>
    </source>
</reference>
<comment type="caution">
    <text evidence="8">The sequence shown here is derived from an EMBL/GenBank/DDBJ whole genome shotgun (WGS) entry which is preliminary data.</text>
</comment>
<evidence type="ECO:0008006" key="10">
    <source>
        <dbReference type="Google" id="ProtNLM"/>
    </source>
</evidence>
<keyword evidence="3" id="KW-0378">Hydrolase</keyword>
<dbReference type="EMBL" id="JAMWBK010000004">
    <property type="protein sequence ID" value="KAJ8905621.1"/>
    <property type="molecule type" value="Genomic_DNA"/>
</dbReference>
<dbReference type="Pfam" id="PF00801">
    <property type="entry name" value="PKD"/>
    <property type="match status" value="1"/>
</dbReference>
<keyword evidence="5" id="KW-0732">Signal</keyword>
<dbReference type="InterPro" id="IPR017850">
    <property type="entry name" value="Alkaline_phosphatase_core_sf"/>
</dbReference>
<name>A0AAV8UYM7_9RHOD</name>
<evidence type="ECO:0000313" key="8">
    <source>
        <dbReference type="EMBL" id="KAJ8905621.1"/>
    </source>
</evidence>
<dbReference type="GO" id="GO:0004065">
    <property type="term" value="F:arylsulfatase activity"/>
    <property type="evidence" value="ECO:0007669"/>
    <property type="project" value="TreeGrafter"/>
</dbReference>
<keyword evidence="4" id="KW-0106">Calcium</keyword>
<dbReference type="SUPFAM" id="SSF53649">
    <property type="entry name" value="Alkaline phosphatase-like"/>
    <property type="match status" value="1"/>
</dbReference>
<evidence type="ECO:0000256" key="1">
    <source>
        <dbReference type="ARBA" id="ARBA00008779"/>
    </source>
</evidence>
<feature type="chain" id="PRO_5043787647" description="Sulfatase N-terminal domain-containing protein" evidence="5">
    <location>
        <begin position="23"/>
        <end position="558"/>
    </location>
</feature>
<evidence type="ECO:0000259" key="7">
    <source>
        <dbReference type="Pfam" id="PF00884"/>
    </source>
</evidence>
<evidence type="ECO:0000256" key="2">
    <source>
        <dbReference type="ARBA" id="ARBA00022723"/>
    </source>
</evidence>
<protein>
    <recommendedName>
        <fullName evidence="10">Sulfatase N-terminal domain-containing protein</fullName>
    </recommendedName>
</protein>
<dbReference type="CDD" id="cd00146">
    <property type="entry name" value="PKD"/>
    <property type="match status" value="1"/>
</dbReference>
<dbReference type="AlphaFoldDB" id="A0AAV8UYM7"/>
<accession>A0AAV8UYM7</accession>
<dbReference type="PROSITE" id="PS00149">
    <property type="entry name" value="SULFATASE_2"/>
    <property type="match status" value="1"/>
</dbReference>
<dbReference type="InterPro" id="IPR000917">
    <property type="entry name" value="Sulfatase_N"/>
</dbReference>
<feature type="domain" description="Sulfatase N-terminal" evidence="7">
    <location>
        <begin position="25"/>
        <end position="335"/>
    </location>
</feature>
<dbReference type="Gene3D" id="3.30.1120.10">
    <property type="match status" value="1"/>
</dbReference>
<evidence type="ECO:0000259" key="6">
    <source>
        <dbReference type="Pfam" id="PF00801"/>
    </source>
</evidence>
<evidence type="ECO:0000256" key="5">
    <source>
        <dbReference type="SAM" id="SignalP"/>
    </source>
</evidence>
<evidence type="ECO:0000313" key="9">
    <source>
        <dbReference type="Proteomes" id="UP001157974"/>
    </source>
</evidence>
<dbReference type="InterPro" id="IPR013783">
    <property type="entry name" value="Ig-like_fold"/>
</dbReference>
<dbReference type="Gene3D" id="3.40.720.10">
    <property type="entry name" value="Alkaline Phosphatase, subunit A"/>
    <property type="match status" value="1"/>
</dbReference>
<dbReference type="InterPro" id="IPR024607">
    <property type="entry name" value="Sulfatase_CS"/>
</dbReference>
<gene>
    <name evidence="8" type="ORF">NDN08_002127</name>
</gene>
<dbReference type="Pfam" id="PF00884">
    <property type="entry name" value="Sulfatase"/>
    <property type="match status" value="1"/>
</dbReference>
<dbReference type="GO" id="GO:0046872">
    <property type="term" value="F:metal ion binding"/>
    <property type="evidence" value="ECO:0007669"/>
    <property type="project" value="UniProtKB-KW"/>
</dbReference>
<feature type="domain" description="PKD" evidence="6">
    <location>
        <begin position="460"/>
        <end position="544"/>
    </location>
</feature>
<dbReference type="PANTHER" id="PTHR42693">
    <property type="entry name" value="ARYLSULFATASE FAMILY MEMBER"/>
    <property type="match status" value="1"/>
</dbReference>
<dbReference type="Proteomes" id="UP001157974">
    <property type="component" value="Unassembled WGS sequence"/>
</dbReference>
<organism evidence="8 9">
    <name type="scientific">Rhodosorus marinus</name>
    <dbReference type="NCBI Taxonomy" id="101924"/>
    <lineage>
        <taxon>Eukaryota</taxon>
        <taxon>Rhodophyta</taxon>
        <taxon>Stylonematophyceae</taxon>
        <taxon>Stylonematales</taxon>
        <taxon>Stylonemataceae</taxon>
        <taxon>Rhodosorus</taxon>
    </lineage>
</organism>
<sequence>MRSFGIWFGLWVALMGFGECQGEKPNVIVILVDDLGYADLGVQGSDVVKSPHIDKLAKDGVILTDGYAPHNFCGPSRSALFAGIWPFRIGAQFNAPKDYWDNLVGLPLGYKTIPETMQEAGYQTYCVGKWHLGYTPEHHPKNRGYNGFFGFLKGSWNYRLSKMYDEQLDDYDYIYRGFKRVGGIKYITDNFTDAAIGYIARSNRLGKPFFLYLSYNSPHAPIISLKEDLDPEVPANRRNYVGMIKSLDRGVEKIRSYLEKLGIAENTVIMFSSDNGGHKHGAINEPLRDMKGSYYEGGLRVPWFITWPGTLQPGRTFTKLATHMDIYPTLENLAQVPEGMKNPTLVGVDLLPYLRKVGQSTPEASGATHPFLYFGGPAASGKSVGMIRQGRWKLVIINENDNSENELYDLRADLSETTDLSDDRPGKATRLFDIWTEWNSENILPVYGRSRAKNPLLLELSVVADEVVITPGVPISFEAAGSSADGETVTYFWETFIPVRVDEATYRDVWTDGVTSTSRTEDSISITYSNPGDYIVRVTIQTERWQLWEDVQIQVVPE</sequence>
<evidence type="ECO:0000256" key="3">
    <source>
        <dbReference type="ARBA" id="ARBA00022801"/>
    </source>
</evidence>
<feature type="signal peptide" evidence="5">
    <location>
        <begin position="1"/>
        <end position="22"/>
    </location>
</feature>
<dbReference type="InterPro" id="IPR000601">
    <property type="entry name" value="PKD_dom"/>
</dbReference>
<dbReference type="Gene3D" id="2.60.40.10">
    <property type="entry name" value="Immunoglobulins"/>
    <property type="match status" value="1"/>
</dbReference>